<feature type="region of interest" description="Disordered" evidence="1">
    <location>
        <begin position="180"/>
        <end position="199"/>
    </location>
</feature>
<organism evidence="2 3">
    <name type="scientific">Rotaria magnacalcarata</name>
    <dbReference type="NCBI Taxonomy" id="392030"/>
    <lineage>
        <taxon>Eukaryota</taxon>
        <taxon>Metazoa</taxon>
        <taxon>Spiralia</taxon>
        <taxon>Gnathifera</taxon>
        <taxon>Rotifera</taxon>
        <taxon>Eurotatoria</taxon>
        <taxon>Bdelloidea</taxon>
        <taxon>Philodinida</taxon>
        <taxon>Philodinidae</taxon>
        <taxon>Rotaria</taxon>
    </lineage>
</organism>
<evidence type="ECO:0000313" key="2">
    <source>
        <dbReference type="EMBL" id="CAF1990471.1"/>
    </source>
</evidence>
<comment type="caution">
    <text evidence="2">The sequence shown here is derived from an EMBL/GenBank/DDBJ whole genome shotgun (WGS) entry which is preliminary data.</text>
</comment>
<dbReference type="AlphaFoldDB" id="A0A816MDY4"/>
<evidence type="ECO:0000256" key="1">
    <source>
        <dbReference type="SAM" id="MobiDB-lite"/>
    </source>
</evidence>
<evidence type="ECO:0000313" key="3">
    <source>
        <dbReference type="Proteomes" id="UP000663856"/>
    </source>
</evidence>
<feature type="non-terminal residue" evidence="2">
    <location>
        <position position="1"/>
    </location>
</feature>
<protein>
    <submittedName>
        <fullName evidence="2">Uncharacterized protein</fullName>
    </submittedName>
</protein>
<proteinExistence type="predicted"/>
<dbReference type="EMBL" id="CAJNRF010001003">
    <property type="protein sequence ID" value="CAF1990471.1"/>
    <property type="molecule type" value="Genomic_DNA"/>
</dbReference>
<dbReference type="Proteomes" id="UP000663856">
    <property type="component" value="Unassembled WGS sequence"/>
</dbReference>
<gene>
    <name evidence="2" type="ORF">WKI299_LOCUS4242</name>
</gene>
<accession>A0A816MDY4</accession>
<name>A0A816MDY4_9BILA</name>
<sequence length="199" mass="23217">NMSDYPFLPFVHERYLQKYECPAEHLLTPFHWYMVYSGFRVEGMNNTPSQFFEYRKNEQMKIQINYTKNNLKLACLCYAVGNQMLIDNEYFTGRRFAMNASAFLHNKEEFKCLEKLFHTLQIQLQAICSSNPQIQPLQIHGDEEQPLQLGPIREENAQHHLIQTGPIREGNVRQHLIQTGPTQAPARAQQCSHETDSVS</sequence>
<reference evidence="2" key="1">
    <citation type="submission" date="2021-02" db="EMBL/GenBank/DDBJ databases">
        <authorList>
            <person name="Nowell W R."/>
        </authorList>
    </citation>
    <scope>NUCLEOTIDE SEQUENCE</scope>
</reference>